<gene>
    <name evidence="5" type="ORF">OTI717_LOCUS14271</name>
    <name evidence="4" type="ORF">RFH988_LOCUS22741</name>
</gene>
<evidence type="ECO:0000256" key="2">
    <source>
        <dbReference type="ARBA" id="ARBA00006490"/>
    </source>
</evidence>
<accession>A0A814U3T1</accession>
<organism evidence="4 6">
    <name type="scientific">Rotaria sordida</name>
    <dbReference type="NCBI Taxonomy" id="392033"/>
    <lineage>
        <taxon>Eukaryota</taxon>
        <taxon>Metazoa</taxon>
        <taxon>Spiralia</taxon>
        <taxon>Gnathifera</taxon>
        <taxon>Rotifera</taxon>
        <taxon>Eurotatoria</taxon>
        <taxon>Bdelloidea</taxon>
        <taxon>Philodinida</taxon>
        <taxon>Philodinidae</taxon>
        <taxon>Rotaria</taxon>
    </lineage>
</organism>
<evidence type="ECO:0000259" key="3">
    <source>
        <dbReference type="Pfam" id="PF00266"/>
    </source>
</evidence>
<protein>
    <recommendedName>
        <fullName evidence="3">Aminotransferase class V domain-containing protein</fullName>
    </recommendedName>
</protein>
<dbReference type="Gene3D" id="3.40.640.10">
    <property type="entry name" value="Type I PLP-dependent aspartate aminotransferase-like (Major domain)"/>
    <property type="match status" value="1"/>
</dbReference>
<dbReference type="InterPro" id="IPR015424">
    <property type="entry name" value="PyrdxlP-dep_Trfase"/>
</dbReference>
<comment type="cofactor">
    <cofactor evidence="1">
        <name>pyridoxal 5'-phosphate</name>
        <dbReference type="ChEBI" id="CHEBI:597326"/>
    </cofactor>
</comment>
<evidence type="ECO:0000313" key="5">
    <source>
        <dbReference type="EMBL" id="CAF3728210.1"/>
    </source>
</evidence>
<dbReference type="EMBL" id="CAJNOO010001530">
    <property type="protein sequence ID" value="CAF1166777.1"/>
    <property type="molecule type" value="Genomic_DNA"/>
</dbReference>
<reference evidence="4" key="1">
    <citation type="submission" date="2021-02" db="EMBL/GenBank/DDBJ databases">
        <authorList>
            <person name="Nowell W R."/>
        </authorList>
    </citation>
    <scope>NUCLEOTIDE SEQUENCE</scope>
</reference>
<dbReference type="PANTHER" id="PTHR11601">
    <property type="entry name" value="CYSTEINE DESULFURYLASE FAMILY MEMBER"/>
    <property type="match status" value="1"/>
</dbReference>
<feature type="domain" description="Aminotransferase class V" evidence="3">
    <location>
        <begin position="52"/>
        <end position="131"/>
    </location>
</feature>
<dbReference type="SUPFAM" id="SSF53383">
    <property type="entry name" value="PLP-dependent transferases"/>
    <property type="match status" value="1"/>
</dbReference>
<dbReference type="InterPro" id="IPR015421">
    <property type="entry name" value="PyrdxlP-dep_Trfase_major"/>
</dbReference>
<sequence>MVSLSIDNGLHNKYNDISHTIYSDNNITTCEDKSVVESMTDHLKCSNSFNNPIDSNGIIDLKHFRQLLKPETRLVTTIHSNNEIGSIQSIEELVNLCREYGSFDVIIYSDALQSMGKLPIDVSRFGVDLLAQFNHNDKNFIIRNGYKQCLSNTLSLTFRGINAEQLINQLSDRLTFSIGSLCHEDNQHQIISRKLQAIGELFFCVELDRCYCEYSN</sequence>
<dbReference type="Proteomes" id="UP000663823">
    <property type="component" value="Unassembled WGS sequence"/>
</dbReference>
<dbReference type="Pfam" id="PF00266">
    <property type="entry name" value="Aminotran_5"/>
    <property type="match status" value="1"/>
</dbReference>
<evidence type="ECO:0000256" key="1">
    <source>
        <dbReference type="ARBA" id="ARBA00001933"/>
    </source>
</evidence>
<proteinExistence type="inferred from homology"/>
<dbReference type="Proteomes" id="UP000663882">
    <property type="component" value="Unassembled WGS sequence"/>
</dbReference>
<evidence type="ECO:0000313" key="6">
    <source>
        <dbReference type="Proteomes" id="UP000663882"/>
    </source>
</evidence>
<dbReference type="PANTHER" id="PTHR11601:SF34">
    <property type="entry name" value="CYSTEINE DESULFURASE"/>
    <property type="match status" value="1"/>
</dbReference>
<evidence type="ECO:0000313" key="4">
    <source>
        <dbReference type="EMBL" id="CAF1166777.1"/>
    </source>
</evidence>
<dbReference type="AlphaFoldDB" id="A0A814U3T1"/>
<name>A0A814U3T1_9BILA</name>
<comment type="similarity">
    <text evidence="2">Belongs to the class-V pyridoxal-phosphate-dependent aminotransferase family. NifS/IscS subfamily.</text>
</comment>
<dbReference type="OrthoDB" id="10250117at2759"/>
<dbReference type="InterPro" id="IPR000192">
    <property type="entry name" value="Aminotrans_V_dom"/>
</dbReference>
<comment type="caution">
    <text evidence="4">The sequence shown here is derived from an EMBL/GenBank/DDBJ whole genome shotgun (WGS) entry which is preliminary data.</text>
</comment>
<dbReference type="EMBL" id="CAJOAX010001580">
    <property type="protein sequence ID" value="CAF3728210.1"/>
    <property type="molecule type" value="Genomic_DNA"/>
</dbReference>